<feature type="domain" description="Pyridine nucleotide-disulphide oxidoreductase dimerisation" evidence="8">
    <location>
        <begin position="345"/>
        <end position="445"/>
    </location>
</feature>
<dbReference type="AlphaFoldDB" id="A0A0R2BIF5"/>
<feature type="domain" description="FAD/NAD(P)-binding" evidence="9">
    <location>
        <begin position="9"/>
        <end position="308"/>
    </location>
</feature>
<dbReference type="OrthoDB" id="9802028at2"/>
<evidence type="ECO:0000256" key="4">
    <source>
        <dbReference type="ARBA" id="ARBA00022827"/>
    </source>
</evidence>
<dbReference type="RefSeq" id="WP_057756807.1">
    <property type="nucleotide sequence ID" value="NZ_AYYK01000009.1"/>
</dbReference>
<dbReference type="STRING" id="1423738.FC84_GL000295"/>
<dbReference type="Proteomes" id="UP000051813">
    <property type="component" value="Unassembled WGS sequence"/>
</dbReference>
<evidence type="ECO:0000256" key="3">
    <source>
        <dbReference type="ARBA" id="ARBA00022630"/>
    </source>
</evidence>
<dbReference type="Gene3D" id="3.50.50.60">
    <property type="entry name" value="FAD/NAD(P)-binding domain"/>
    <property type="match status" value="2"/>
</dbReference>
<dbReference type="PANTHER" id="PTHR43429">
    <property type="entry name" value="PYRIDINE NUCLEOTIDE-DISULFIDE OXIDOREDUCTASE DOMAIN-CONTAINING"/>
    <property type="match status" value="1"/>
</dbReference>
<keyword evidence="6" id="KW-0558">Oxidation</keyword>
<evidence type="ECO:0000256" key="2">
    <source>
        <dbReference type="ARBA" id="ARBA00009130"/>
    </source>
</evidence>
<dbReference type="InterPro" id="IPR050260">
    <property type="entry name" value="FAD-bd_OxRdtase"/>
</dbReference>
<dbReference type="PRINTS" id="PR00411">
    <property type="entry name" value="PNDRDTASEI"/>
</dbReference>
<dbReference type="InterPro" id="IPR004099">
    <property type="entry name" value="Pyr_nucl-diS_OxRdtase_dimer"/>
</dbReference>
<dbReference type="GO" id="GO:0016491">
    <property type="term" value="F:oxidoreductase activity"/>
    <property type="evidence" value="ECO:0007669"/>
    <property type="project" value="UniProtKB-KW"/>
</dbReference>
<evidence type="ECO:0000256" key="1">
    <source>
        <dbReference type="ARBA" id="ARBA00001974"/>
    </source>
</evidence>
<dbReference type="SUPFAM" id="SSF51905">
    <property type="entry name" value="FAD/NAD(P)-binding domain"/>
    <property type="match status" value="2"/>
</dbReference>
<dbReference type="PANTHER" id="PTHR43429:SF1">
    <property type="entry name" value="NAD(P)H SULFUR OXIDOREDUCTASE (COA-DEPENDENT)"/>
    <property type="match status" value="1"/>
</dbReference>
<evidence type="ECO:0000313" key="11">
    <source>
        <dbReference type="Proteomes" id="UP000051813"/>
    </source>
</evidence>
<evidence type="ECO:0000313" key="10">
    <source>
        <dbReference type="EMBL" id="KRM78816.1"/>
    </source>
</evidence>
<keyword evidence="7" id="KW-0676">Redox-active center</keyword>
<dbReference type="Pfam" id="PF07992">
    <property type="entry name" value="Pyr_redox_2"/>
    <property type="match status" value="1"/>
</dbReference>
<keyword evidence="3" id="KW-0285">Flavoprotein</keyword>
<keyword evidence="5" id="KW-0560">Oxidoreductase</keyword>
<comment type="caution">
    <text evidence="10">The sequence shown here is derived from an EMBL/GenBank/DDBJ whole genome shotgun (WGS) entry which is preliminary data.</text>
</comment>
<dbReference type="Pfam" id="PF02852">
    <property type="entry name" value="Pyr_redox_dim"/>
    <property type="match status" value="1"/>
</dbReference>
<proteinExistence type="inferred from homology"/>
<evidence type="ECO:0000256" key="6">
    <source>
        <dbReference type="ARBA" id="ARBA00023097"/>
    </source>
</evidence>
<evidence type="ECO:0000259" key="9">
    <source>
        <dbReference type="Pfam" id="PF07992"/>
    </source>
</evidence>
<dbReference type="PATRIC" id="fig|1423738.3.peg.301"/>
<evidence type="ECO:0000256" key="5">
    <source>
        <dbReference type="ARBA" id="ARBA00023002"/>
    </source>
</evidence>
<dbReference type="InterPro" id="IPR016156">
    <property type="entry name" value="FAD/NAD-linked_Rdtase_dimer_sf"/>
</dbReference>
<dbReference type="InterPro" id="IPR023753">
    <property type="entry name" value="FAD/NAD-binding_dom"/>
</dbReference>
<dbReference type="EMBL" id="AYYK01000009">
    <property type="protein sequence ID" value="KRM78816.1"/>
    <property type="molecule type" value="Genomic_DNA"/>
</dbReference>
<keyword evidence="4" id="KW-0274">FAD</keyword>
<evidence type="ECO:0000259" key="8">
    <source>
        <dbReference type="Pfam" id="PF02852"/>
    </source>
</evidence>
<keyword evidence="11" id="KW-1185">Reference proteome</keyword>
<sequence length="466" mass="51176">MVNKDEILLVIGGSDAGISAALKAKELKPNLKVQVLLADEFPNLSICGLPYAVSGEVENWHSLAHRSLKELEDTGIEFHMNTVVKKIQSREHFVVARLNDDTIQKYYYDKLIVATGAVPKLDSLAGLNLKRIEQKNSRIHVLHTMDDYFAIENELTSNSIKNIAIVGAGYIGIEMAEALQRRQLNVTIFQRGSEVLSTVDPDLGKIIHKKLVSNGIKVLTDLTVSEIKENKTTVDIIGTDMRENNNVFSFDLALIVIGVKPNTDILVEAGAKTGVNGAIKVDNYMQTTLPDIWAAGDLVETKHLLLDWTYLPLGTTSHKQGRIAGFNVAGVPRSYKGSIGTQVLKVYDLVVARTGLLEKEAMNVGFTPLTVTTDVDDHKAYFPGSNRIKIKLTGDENTGKLLGAQLVGKYGSEVAKRNDIFATAIYNDMTVSNINDLDLSYSPPVGSPWDAIQLAAQNWEKNAFKK</sequence>
<accession>A0A0R2BIF5</accession>
<comment type="similarity">
    <text evidence="2">Belongs to the class-III pyridine nucleotide-disulfide oxidoreductase family.</text>
</comment>
<name>A0A0R2BIF5_9LACO</name>
<dbReference type="PRINTS" id="PR00368">
    <property type="entry name" value="FADPNR"/>
</dbReference>
<reference evidence="10 11" key="1">
    <citation type="journal article" date="2015" name="Genome Announc.">
        <title>Expanding the biotechnology potential of lactobacilli through comparative genomics of 213 strains and associated genera.</title>
        <authorList>
            <person name="Sun Z."/>
            <person name="Harris H.M."/>
            <person name="McCann A."/>
            <person name="Guo C."/>
            <person name="Argimon S."/>
            <person name="Zhang W."/>
            <person name="Yang X."/>
            <person name="Jeffery I.B."/>
            <person name="Cooney J.C."/>
            <person name="Kagawa T.F."/>
            <person name="Liu W."/>
            <person name="Song Y."/>
            <person name="Salvetti E."/>
            <person name="Wrobel A."/>
            <person name="Rasinkangas P."/>
            <person name="Parkhill J."/>
            <person name="Rea M.C."/>
            <person name="O'Sullivan O."/>
            <person name="Ritari J."/>
            <person name="Douillard F.P."/>
            <person name="Paul Ross R."/>
            <person name="Yang R."/>
            <person name="Briner A.E."/>
            <person name="Felis G.E."/>
            <person name="de Vos W.M."/>
            <person name="Barrangou R."/>
            <person name="Klaenhammer T.R."/>
            <person name="Caufield P.W."/>
            <person name="Cui Y."/>
            <person name="Zhang H."/>
            <person name="O'Toole P.W."/>
        </authorList>
    </citation>
    <scope>NUCLEOTIDE SEQUENCE [LARGE SCALE GENOMIC DNA]</scope>
    <source>
        <strain evidence="10 11">DSM 20335</strain>
    </source>
</reference>
<dbReference type="InterPro" id="IPR036188">
    <property type="entry name" value="FAD/NAD-bd_sf"/>
</dbReference>
<protein>
    <submittedName>
        <fullName evidence="10">Nadh oxidase</fullName>
    </submittedName>
</protein>
<evidence type="ECO:0000256" key="7">
    <source>
        <dbReference type="ARBA" id="ARBA00023284"/>
    </source>
</evidence>
<gene>
    <name evidence="10" type="ORF">FC84_GL000295</name>
</gene>
<comment type="cofactor">
    <cofactor evidence="1">
        <name>FAD</name>
        <dbReference type="ChEBI" id="CHEBI:57692"/>
    </cofactor>
</comment>
<dbReference type="SUPFAM" id="SSF55424">
    <property type="entry name" value="FAD/NAD-linked reductases, dimerisation (C-terminal) domain"/>
    <property type="match status" value="1"/>
</dbReference>
<organism evidence="10 11">
    <name type="scientific">Lapidilactobacillus dextrinicus DSM 20335</name>
    <dbReference type="NCBI Taxonomy" id="1423738"/>
    <lineage>
        <taxon>Bacteria</taxon>
        <taxon>Bacillati</taxon>
        <taxon>Bacillota</taxon>
        <taxon>Bacilli</taxon>
        <taxon>Lactobacillales</taxon>
        <taxon>Lactobacillaceae</taxon>
        <taxon>Lapidilactobacillus</taxon>
    </lineage>
</organism>